<organism evidence="1 2">
    <name type="scientific">Naganishia cerealis</name>
    <dbReference type="NCBI Taxonomy" id="610337"/>
    <lineage>
        <taxon>Eukaryota</taxon>
        <taxon>Fungi</taxon>
        <taxon>Dikarya</taxon>
        <taxon>Basidiomycota</taxon>
        <taxon>Agaricomycotina</taxon>
        <taxon>Tremellomycetes</taxon>
        <taxon>Filobasidiales</taxon>
        <taxon>Filobasidiaceae</taxon>
        <taxon>Naganishia</taxon>
    </lineage>
</organism>
<evidence type="ECO:0000313" key="2">
    <source>
        <dbReference type="Proteomes" id="UP001241377"/>
    </source>
</evidence>
<accession>A0ACC2V2N9</accession>
<name>A0ACC2V2N9_9TREE</name>
<protein>
    <submittedName>
        <fullName evidence="1">Uncharacterized protein</fullName>
    </submittedName>
</protein>
<sequence length="103" mass="10772">MVQGATETGEKYKPSEHDGLKEDGTPDKRVSSEHGFGGDRERASEAGKAGGHASGGSGGEKYKPSEHDGLKEDGTPDKRTSSEHGFGADRERASELGREGGSK</sequence>
<keyword evidence="2" id="KW-1185">Reference proteome</keyword>
<comment type="caution">
    <text evidence="1">The sequence shown here is derived from an EMBL/GenBank/DDBJ whole genome shotgun (WGS) entry which is preliminary data.</text>
</comment>
<reference evidence="1" key="1">
    <citation type="submission" date="2023-04" db="EMBL/GenBank/DDBJ databases">
        <title>Draft Genome sequencing of Naganishia species isolated from polar environments using Oxford Nanopore Technology.</title>
        <authorList>
            <person name="Leo P."/>
            <person name="Venkateswaran K."/>
        </authorList>
    </citation>
    <scope>NUCLEOTIDE SEQUENCE</scope>
    <source>
        <strain evidence="1">MNA-CCFEE 5261</strain>
    </source>
</reference>
<evidence type="ECO:0000313" key="1">
    <source>
        <dbReference type="EMBL" id="KAJ9093608.1"/>
    </source>
</evidence>
<dbReference type="EMBL" id="JASBWR010000121">
    <property type="protein sequence ID" value="KAJ9093608.1"/>
    <property type="molecule type" value="Genomic_DNA"/>
</dbReference>
<proteinExistence type="predicted"/>
<gene>
    <name evidence="1" type="ORF">QFC19_008275</name>
</gene>
<dbReference type="Proteomes" id="UP001241377">
    <property type="component" value="Unassembled WGS sequence"/>
</dbReference>